<dbReference type="InterPro" id="IPR029058">
    <property type="entry name" value="AB_hydrolase_fold"/>
</dbReference>
<proteinExistence type="predicted"/>
<organism evidence="2">
    <name type="scientific">Alexandrium andersonii</name>
    <dbReference type="NCBI Taxonomy" id="327968"/>
    <lineage>
        <taxon>Eukaryota</taxon>
        <taxon>Sar</taxon>
        <taxon>Alveolata</taxon>
        <taxon>Dinophyceae</taxon>
        <taxon>Gonyaulacales</taxon>
        <taxon>Pyrocystaceae</taxon>
        <taxon>Alexandrium</taxon>
    </lineage>
</organism>
<dbReference type="SUPFAM" id="SSF53474">
    <property type="entry name" value="alpha/beta-Hydrolases"/>
    <property type="match status" value="1"/>
</dbReference>
<dbReference type="Pfam" id="PF00561">
    <property type="entry name" value="Abhydrolase_1"/>
    <property type="match status" value="1"/>
</dbReference>
<dbReference type="EMBL" id="HBGQ01091962">
    <property type="protein sequence ID" value="CAD9528546.1"/>
    <property type="molecule type" value="Transcribed_RNA"/>
</dbReference>
<gene>
    <name evidence="2" type="ORF">AAND1436_LOCUS43851</name>
</gene>
<feature type="domain" description="AB hydrolase-1" evidence="1">
    <location>
        <begin position="165"/>
        <end position="274"/>
    </location>
</feature>
<accession>A0A7S2NA63</accession>
<evidence type="ECO:0000313" key="2">
    <source>
        <dbReference type="EMBL" id="CAD9528546.1"/>
    </source>
</evidence>
<evidence type="ECO:0000259" key="1">
    <source>
        <dbReference type="Pfam" id="PF00561"/>
    </source>
</evidence>
<dbReference type="PANTHER" id="PTHR37471">
    <property type="entry name" value="UNNAMED PRODUCT"/>
    <property type="match status" value="1"/>
</dbReference>
<dbReference type="InterPro" id="IPR000073">
    <property type="entry name" value="AB_hydrolase_1"/>
</dbReference>
<dbReference type="PANTHER" id="PTHR37471:SF1">
    <property type="entry name" value="AB HYDROLASE-1 DOMAIN-CONTAINING PROTEIN"/>
    <property type="match status" value="1"/>
</dbReference>
<dbReference type="Gene3D" id="3.40.50.1820">
    <property type="entry name" value="alpha/beta hydrolase"/>
    <property type="match status" value="1"/>
</dbReference>
<name>A0A7S2NA63_9DINO</name>
<sequence length="397" mass="45386">MEQLADDAEVLALKQAEVAGWFLKRGSRQDRWPMSRVAELRRGNIKEWVAWAFFNCSTEMAPRARFVELEDITDEIIRWMEVHLEPGYNDDAICMRLTMDPIPSSHRPLVYYAVTQTIFSQVINIQLHGLGFRQHWSGTLLYWHRPGVPPEGADARSHAAESCPPPIVFCHGIGVNVLPYRPLLNEMLEKASDRSFFLISLPHISMRIKEEVPSSTEMVACLSDMLSSWGFKSAHFVGHSFGSLPLAWMARKAPGFVSTLTFIDPVCFLLVKPDVCYNFMYRRPADPTQLLINYFLAKELYIAHSLSRNFFWLQNQLWPEELPGPALVVLCGLDSIVPSHSVRRYLTSYKQRRQVASLRVLWFPDLGHGEINFGPVGEAACTRIVSEMLQLEKEFTQ</sequence>
<dbReference type="AlphaFoldDB" id="A0A7S2NA63"/>
<protein>
    <recommendedName>
        <fullName evidence="1">AB hydrolase-1 domain-containing protein</fullName>
    </recommendedName>
</protein>
<reference evidence="2" key="1">
    <citation type="submission" date="2021-01" db="EMBL/GenBank/DDBJ databases">
        <authorList>
            <person name="Corre E."/>
            <person name="Pelletier E."/>
            <person name="Niang G."/>
            <person name="Scheremetjew M."/>
            <person name="Finn R."/>
            <person name="Kale V."/>
            <person name="Holt S."/>
            <person name="Cochrane G."/>
            <person name="Meng A."/>
            <person name="Brown T."/>
            <person name="Cohen L."/>
        </authorList>
    </citation>
    <scope>NUCLEOTIDE SEQUENCE</scope>
    <source>
        <strain evidence="2">CCMP2222</strain>
    </source>
</reference>